<dbReference type="OrthoDB" id="5331848at2759"/>
<dbReference type="AlphaFoldDB" id="F0XG52"/>
<dbReference type="GO" id="GO:0016020">
    <property type="term" value="C:membrane"/>
    <property type="evidence" value="ECO:0007669"/>
    <property type="project" value="UniProtKB-SubCell"/>
</dbReference>
<reference evidence="9 10" key="1">
    <citation type="journal article" date="2011" name="Proc. Natl. Acad. Sci. U.S.A.">
        <title>Genome and transcriptome analyses of the mountain pine beetle-fungal symbiont Grosmannia clavigera, a lodgepole pine pathogen.</title>
        <authorList>
            <person name="DiGuistini S."/>
            <person name="Wang Y."/>
            <person name="Liao N.Y."/>
            <person name="Taylor G."/>
            <person name="Tanguay P."/>
            <person name="Feau N."/>
            <person name="Henrissat B."/>
            <person name="Chan S.K."/>
            <person name="Hesse-Orce U."/>
            <person name="Alamouti S.M."/>
            <person name="Tsui C.K.M."/>
            <person name="Docking R.T."/>
            <person name="Levasseur A."/>
            <person name="Haridas S."/>
            <person name="Robertson G."/>
            <person name="Birol I."/>
            <person name="Holt R.A."/>
            <person name="Marra M.A."/>
            <person name="Hamelin R.C."/>
            <person name="Hirst M."/>
            <person name="Jones S.J.M."/>
            <person name="Bohlmann J."/>
            <person name="Breuil C."/>
        </authorList>
    </citation>
    <scope>NUCLEOTIDE SEQUENCE [LARGE SCALE GENOMIC DNA]</scope>
    <source>
        <strain evidence="10">kw1407 / UAMH 11150</strain>
    </source>
</reference>
<keyword evidence="3 7" id="KW-1133">Transmembrane helix</keyword>
<evidence type="ECO:0000256" key="3">
    <source>
        <dbReference type="ARBA" id="ARBA00022989"/>
    </source>
</evidence>
<dbReference type="GeneID" id="25978787"/>
<feature type="compositionally biased region" description="Low complexity" evidence="6">
    <location>
        <begin position="244"/>
        <end position="255"/>
    </location>
</feature>
<evidence type="ECO:0000256" key="4">
    <source>
        <dbReference type="ARBA" id="ARBA00023136"/>
    </source>
</evidence>
<comment type="similarity">
    <text evidence="5">Belongs to the SAT4 family.</text>
</comment>
<dbReference type="InterPro" id="IPR049326">
    <property type="entry name" value="Rhodopsin_dom_fungi"/>
</dbReference>
<sequence length="303" mass="33767">MSTATPPDPLPRDINVSPVLISISAVLIFLVFLTTTVRIWVRLAMRRMGRDDYTMIAAAIICISRFFIQVAQAKSGNGRHRWYISHDKYVHNNMLGWVAQLHLFAGVCVLKCSILFLVLRIKDSKKLKHIIWAIMTGLVVTNLGCIIILLAECTPVSAYWAGNGVCWDAKVRIYAIYFTIDVYAITAIWSNLELFLGVIAANLAVSRQIYAYFFGDGNGNLANSSYYNNSGFQTGPKGSRLQDNANTNNSQAANTIRRHPSAARSDHSDVPLEWGIRKRTDFWMTEQGVDSASTKDRPTSPAS</sequence>
<gene>
    <name evidence="9" type="ORF">CMQ_5462</name>
</gene>
<evidence type="ECO:0000259" key="8">
    <source>
        <dbReference type="Pfam" id="PF20684"/>
    </source>
</evidence>
<feature type="transmembrane region" description="Helical" evidence="7">
    <location>
        <begin position="20"/>
        <end position="41"/>
    </location>
</feature>
<evidence type="ECO:0000256" key="6">
    <source>
        <dbReference type="SAM" id="MobiDB-lite"/>
    </source>
</evidence>
<dbReference type="HOGENOM" id="CLU_028200_3_7_1"/>
<dbReference type="RefSeq" id="XP_014172894.1">
    <property type="nucleotide sequence ID" value="XM_014317419.1"/>
</dbReference>
<keyword evidence="10" id="KW-1185">Reference proteome</keyword>
<name>F0XG52_GROCL</name>
<dbReference type="InterPro" id="IPR052337">
    <property type="entry name" value="SAT4-like"/>
</dbReference>
<accession>F0XG52</accession>
<evidence type="ECO:0000256" key="7">
    <source>
        <dbReference type="SAM" id="Phobius"/>
    </source>
</evidence>
<feature type="transmembrane region" description="Helical" evidence="7">
    <location>
        <begin position="94"/>
        <end position="118"/>
    </location>
</feature>
<evidence type="ECO:0000313" key="9">
    <source>
        <dbReference type="EMBL" id="EFX03412.1"/>
    </source>
</evidence>
<evidence type="ECO:0000256" key="1">
    <source>
        <dbReference type="ARBA" id="ARBA00004141"/>
    </source>
</evidence>
<organism evidence="10">
    <name type="scientific">Grosmannia clavigera (strain kw1407 / UAMH 11150)</name>
    <name type="common">Blue stain fungus</name>
    <name type="synonym">Graphiocladiella clavigera</name>
    <dbReference type="NCBI Taxonomy" id="655863"/>
    <lineage>
        <taxon>Eukaryota</taxon>
        <taxon>Fungi</taxon>
        <taxon>Dikarya</taxon>
        <taxon>Ascomycota</taxon>
        <taxon>Pezizomycotina</taxon>
        <taxon>Sordariomycetes</taxon>
        <taxon>Sordariomycetidae</taxon>
        <taxon>Ophiostomatales</taxon>
        <taxon>Ophiostomataceae</taxon>
        <taxon>Leptographium</taxon>
    </lineage>
</organism>
<comment type="subcellular location">
    <subcellularLocation>
        <location evidence="1">Membrane</location>
        <topology evidence="1">Multi-pass membrane protein</topology>
    </subcellularLocation>
</comment>
<evidence type="ECO:0000313" key="10">
    <source>
        <dbReference type="Proteomes" id="UP000007796"/>
    </source>
</evidence>
<feature type="transmembrane region" description="Helical" evidence="7">
    <location>
        <begin position="130"/>
        <end position="151"/>
    </location>
</feature>
<evidence type="ECO:0000256" key="2">
    <source>
        <dbReference type="ARBA" id="ARBA00022692"/>
    </source>
</evidence>
<dbReference type="EMBL" id="GL629767">
    <property type="protein sequence ID" value="EFX03412.1"/>
    <property type="molecule type" value="Genomic_DNA"/>
</dbReference>
<dbReference type="PANTHER" id="PTHR33048:SF47">
    <property type="entry name" value="INTEGRAL MEMBRANE PROTEIN-RELATED"/>
    <property type="match status" value="1"/>
</dbReference>
<dbReference type="Proteomes" id="UP000007796">
    <property type="component" value="Unassembled WGS sequence"/>
</dbReference>
<dbReference type="InParanoid" id="F0XG52"/>
<proteinExistence type="inferred from homology"/>
<feature type="transmembrane region" description="Helical" evidence="7">
    <location>
        <begin position="53"/>
        <end position="74"/>
    </location>
</feature>
<dbReference type="Pfam" id="PF20684">
    <property type="entry name" value="Fung_rhodopsin"/>
    <property type="match status" value="1"/>
</dbReference>
<dbReference type="STRING" id="655863.F0XG52"/>
<feature type="domain" description="Rhodopsin" evidence="8">
    <location>
        <begin position="37"/>
        <end position="174"/>
    </location>
</feature>
<dbReference type="eggNOG" id="ENOG502SJA6">
    <property type="taxonomic scope" value="Eukaryota"/>
</dbReference>
<feature type="region of interest" description="Disordered" evidence="6">
    <location>
        <begin position="237"/>
        <end position="270"/>
    </location>
</feature>
<keyword evidence="4 7" id="KW-0472">Membrane</keyword>
<protein>
    <submittedName>
        <fullName evidence="9">Integral membrane protein</fullName>
    </submittedName>
</protein>
<keyword evidence="2 7" id="KW-0812">Transmembrane</keyword>
<evidence type="ECO:0000256" key="5">
    <source>
        <dbReference type="ARBA" id="ARBA00038359"/>
    </source>
</evidence>
<dbReference type="PANTHER" id="PTHR33048">
    <property type="entry name" value="PTH11-LIKE INTEGRAL MEMBRANE PROTEIN (AFU_ORTHOLOGUE AFUA_5G11245)"/>
    <property type="match status" value="1"/>
</dbReference>